<evidence type="ECO:0000256" key="2">
    <source>
        <dbReference type="ARBA" id="ARBA00022475"/>
    </source>
</evidence>
<dbReference type="InterPro" id="IPR000719">
    <property type="entry name" value="Prot_kinase_dom"/>
</dbReference>
<dbReference type="GO" id="GO:0004672">
    <property type="term" value="F:protein kinase activity"/>
    <property type="evidence" value="ECO:0007669"/>
    <property type="project" value="InterPro"/>
</dbReference>
<feature type="signal peptide" evidence="12">
    <location>
        <begin position="1"/>
        <end position="26"/>
    </location>
</feature>
<dbReference type="AlphaFoldDB" id="A0A443NIH3"/>
<keyword evidence="15" id="KW-1185">Reference proteome</keyword>
<evidence type="ECO:0000256" key="12">
    <source>
        <dbReference type="SAM" id="SignalP"/>
    </source>
</evidence>
<keyword evidence="6" id="KW-0067">ATP-binding</keyword>
<sequence length="678" mass="75210">MIRKLCFRTLIFIFWVSLRFMKQGSIELVFSQRQSLISCDSTSTDAPLHRCDVNASQNHCTTFALLYANSYYSSLSNLSLYLGLNQTGIAEASGLPIGMEVLQKNQPFLIPIDCNCNGGFFQAKVIKTAIKGETFDGVAASLEGLTTCKAIEEKNPGLSPWRLNDKAQVLVPLICACPTAFLLSQGTKLLMSYPIYEGDTISNLASVFNNTVDAIVSANNRSGPPITESLMTVPSLLIPLDKIPDLGPLLKASGTDSAFNHTGVPLMDATKKRSRRIKASMLRIYIALAGVAVGLAVAVTAAVLVIQARRKPNLCNKGDVELQQLNMRNALELKDELEEPHLPLNDQKPDYMPHKVNLDTFTIDELRRATEDFNLSNLIEGSMFHGRLNGKNLAIKQTKAETISKIEYELFDGTHQHPNILQLLGTCLGDACDSYLVFEYAKNGSLKDWLHGGLAMKSQFIASCYCFLTWNQRLRICLQVALGLHYMHHTMNPSYVHRNIKSRNVLLDEEFNAKIANFGMVKCCDNSLENPHLLSTRPPAWSRGYMAPEFVEHGRVFPSIDIYAYGVVLLEVMSGRTPIDRDSKKGESMFLTEQIRSILQSDREEELRDWMDSAIGDAYSFSQAMSLAKIARACVEEDPSCRPSAEEIVEKLARLVEDLPEGEQIPSGGSCSKTQAKV</sequence>
<evidence type="ECO:0000256" key="8">
    <source>
        <dbReference type="ARBA" id="ARBA00023136"/>
    </source>
</evidence>
<dbReference type="OrthoDB" id="4062651at2759"/>
<dbReference type="GO" id="GO:0005524">
    <property type="term" value="F:ATP binding"/>
    <property type="evidence" value="ECO:0007669"/>
    <property type="project" value="UniProtKB-KW"/>
</dbReference>
<evidence type="ECO:0000256" key="4">
    <source>
        <dbReference type="ARBA" id="ARBA00022729"/>
    </source>
</evidence>
<feature type="transmembrane region" description="Helical" evidence="11">
    <location>
        <begin position="282"/>
        <end position="306"/>
    </location>
</feature>
<comment type="caution">
    <text evidence="14">The sequence shown here is derived from an EMBL/GenBank/DDBJ whole genome shotgun (WGS) entry which is preliminary data.</text>
</comment>
<dbReference type="Pfam" id="PF00069">
    <property type="entry name" value="Pkinase"/>
    <property type="match status" value="1"/>
</dbReference>
<comment type="subcellular location">
    <subcellularLocation>
        <location evidence="1">Cell membrane</location>
        <topology evidence="1">Single-pass membrane protein</topology>
    </subcellularLocation>
</comment>
<keyword evidence="2" id="KW-1003">Cell membrane</keyword>
<evidence type="ECO:0000256" key="1">
    <source>
        <dbReference type="ARBA" id="ARBA00004162"/>
    </source>
</evidence>
<keyword evidence="9" id="KW-1015">Disulfide bond</keyword>
<dbReference type="Gene3D" id="1.10.510.10">
    <property type="entry name" value="Transferase(Phosphotransferase) domain 1"/>
    <property type="match status" value="1"/>
</dbReference>
<evidence type="ECO:0000259" key="13">
    <source>
        <dbReference type="PROSITE" id="PS50011"/>
    </source>
</evidence>
<dbReference type="Pfam" id="PF23472">
    <property type="entry name" value="LysM2_CERK1_LYK3_4_5"/>
    <property type="match status" value="1"/>
</dbReference>
<dbReference type="FunFam" id="1.10.510.10:FF:000468">
    <property type="entry name" value="PTI1-like tyrosine-protein kinase 3"/>
    <property type="match status" value="1"/>
</dbReference>
<evidence type="ECO:0000256" key="3">
    <source>
        <dbReference type="ARBA" id="ARBA00022692"/>
    </source>
</evidence>
<feature type="domain" description="Protein kinase" evidence="13">
    <location>
        <begin position="369"/>
        <end position="655"/>
    </location>
</feature>
<dbReference type="Proteomes" id="UP000283530">
    <property type="component" value="Unassembled WGS sequence"/>
</dbReference>
<dbReference type="InterPro" id="IPR056562">
    <property type="entry name" value="LysM2_CERK1_LYK3_4_5"/>
</dbReference>
<evidence type="ECO:0000256" key="10">
    <source>
        <dbReference type="SAM" id="MobiDB-lite"/>
    </source>
</evidence>
<gene>
    <name evidence="14" type="ORF">CKAN_00685200</name>
</gene>
<dbReference type="STRING" id="337451.A0A443NIH3"/>
<evidence type="ECO:0000256" key="5">
    <source>
        <dbReference type="ARBA" id="ARBA00022741"/>
    </source>
</evidence>
<dbReference type="InterPro" id="IPR011009">
    <property type="entry name" value="Kinase-like_dom_sf"/>
</dbReference>
<organism evidence="14 15">
    <name type="scientific">Cinnamomum micranthum f. kanehirae</name>
    <dbReference type="NCBI Taxonomy" id="337451"/>
    <lineage>
        <taxon>Eukaryota</taxon>
        <taxon>Viridiplantae</taxon>
        <taxon>Streptophyta</taxon>
        <taxon>Embryophyta</taxon>
        <taxon>Tracheophyta</taxon>
        <taxon>Spermatophyta</taxon>
        <taxon>Magnoliopsida</taxon>
        <taxon>Magnoliidae</taxon>
        <taxon>Laurales</taxon>
        <taxon>Lauraceae</taxon>
        <taxon>Cinnamomum</taxon>
    </lineage>
</organism>
<keyword evidence="5" id="KW-0547">Nucleotide-binding</keyword>
<feature type="compositionally biased region" description="Polar residues" evidence="10">
    <location>
        <begin position="667"/>
        <end position="678"/>
    </location>
</feature>
<evidence type="ECO:0000256" key="6">
    <source>
        <dbReference type="ARBA" id="ARBA00022840"/>
    </source>
</evidence>
<name>A0A443NIH3_9MAGN</name>
<evidence type="ECO:0000313" key="14">
    <source>
        <dbReference type="EMBL" id="RWR78326.1"/>
    </source>
</evidence>
<dbReference type="InterPro" id="IPR052611">
    <property type="entry name" value="Plant_RLK_LysM"/>
</dbReference>
<dbReference type="PROSITE" id="PS50011">
    <property type="entry name" value="PROTEIN_KINASE_DOM"/>
    <property type="match status" value="1"/>
</dbReference>
<evidence type="ECO:0000256" key="9">
    <source>
        <dbReference type="ARBA" id="ARBA00023157"/>
    </source>
</evidence>
<dbReference type="EMBL" id="QPKB01000002">
    <property type="protein sequence ID" value="RWR78326.1"/>
    <property type="molecule type" value="Genomic_DNA"/>
</dbReference>
<keyword evidence="3 11" id="KW-0812">Transmembrane</keyword>
<feature type="chain" id="PRO_5019020282" evidence="12">
    <location>
        <begin position="27"/>
        <end position="678"/>
    </location>
</feature>
<protein>
    <submittedName>
        <fullName evidence="14">Protein LYK2</fullName>
    </submittedName>
</protein>
<dbReference type="PANTHER" id="PTHR45927:SF13">
    <property type="entry name" value="PROTEIN LYK2"/>
    <property type="match status" value="1"/>
</dbReference>
<evidence type="ECO:0000313" key="15">
    <source>
        <dbReference type="Proteomes" id="UP000283530"/>
    </source>
</evidence>
<feature type="region of interest" description="Disordered" evidence="10">
    <location>
        <begin position="659"/>
        <end position="678"/>
    </location>
</feature>
<keyword evidence="4 12" id="KW-0732">Signal</keyword>
<evidence type="ECO:0000256" key="11">
    <source>
        <dbReference type="SAM" id="Phobius"/>
    </source>
</evidence>
<dbReference type="Gene3D" id="3.30.200.20">
    <property type="entry name" value="Phosphorylase Kinase, domain 1"/>
    <property type="match status" value="1"/>
</dbReference>
<dbReference type="PANTHER" id="PTHR45927">
    <property type="entry name" value="LYSM-DOMAIN RECEPTOR-LIKE KINASE-RELATED"/>
    <property type="match status" value="1"/>
</dbReference>
<accession>A0A443NIH3</accession>
<proteinExistence type="predicted"/>
<keyword evidence="7 11" id="KW-1133">Transmembrane helix</keyword>
<dbReference type="SUPFAM" id="SSF56112">
    <property type="entry name" value="Protein kinase-like (PK-like)"/>
    <property type="match status" value="1"/>
</dbReference>
<evidence type="ECO:0000256" key="7">
    <source>
        <dbReference type="ARBA" id="ARBA00022989"/>
    </source>
</evidence>
<keyword evidence="8 11" id="KW-0472">Membrane</keyword>
<reference evidence="14 15" key="1">
    <citation type="journal article" date="2019" name="Nat. Plants">
        <title>Stout camphor tree genome fills gaps in understanding of flowering plant genome evolution.</title>
        <authorList>
            <person name="Chaw S.M."/>
            <person name="Liu Y.C."/>
            <person name="Wu Y.W."/>
            <person name="Wang H.Y."/>
            <person name="Lin C.I."/>
            <person name="Wu C.S."/>
            <person name="Ke H.M."/>
            <person name="Chang L.Y."/>
            <person name="Hsu C.Y."/>
            <person name="Yang H.T."/>
            <person name="Sudianto E."/>
            <person name="Hsu M.H."/>
            <person name="Wu K.P."/>
            <person name="Wang L.N."/>
            <person name="Leebens-Mack J.H."/>
            <person name="Tsai I.J."/>
        </authorList>
    </citation>
    <scope>NUCLEOTIDE SEQUENCE [LARGE SCALE GENOMIC DNA]</scope>
    <source>
        <strain evidence="15">cv. Chaw 1501</strain>
        <tissue evidence="14">Young leaves</tissue>
    </source>
</reference>
<dbReference type="GO" id="GO:0005886">
    <property type="term" value="C:plasma membrane"/>
    <property type="evidence" value="ECO:0007669"/>
    <property type="project" value="UniProtKB-SubCell"/>
</dbReference>